<dbReference type="EMBL" id="BIFQ01000002">
    <property type="protein sequence ID" value="GCE09360.1"/>
    <property type="molecule type" value="Genomic_DNA"/>
</dbReference>
<accession>A0A401ZRE9</accession>
<gene>
    <name evidence="1" type="ORF">KDAU_66890</name>
</gene>
<reference evidence="2" key="1">
    <citation type="submission" date="2018-12" db="EMBL/GenBank/DDBJ databases">
        <title>Tengunoibacter tsumagoiensis gen. nov., sp. nov., Dictyobacter kobayashii sp. nov., D. alpinus sp. nov., and D. joshuensis sp. nov. and description of Dictyobacteraceae fam. nov. within the order Ktedonobacterales isolated from Tengu-no-mugimeshi.</title>
        <authorList>
            <person name="Wang C.M."/>
            <person name="Zheng Y."/>
            <person name="Sakai Y."/>
            <person name="Toyoda A."/>
            <person name="Minakuchi Y."/>
            <person name="Abe K."/>
            <person name="Yokota A."/>
            <person name="Yabe S."/>
        </authorList>
    </citation>
    <scope>NUCLEOTIDE SEQUENCE [LARGE SCALE GENOMIC DNA]</scope>
    <source>
        <strain evidence="2">S-27</strain>
    </source>
</reference>
<name>A0A401ZRE9_9CHLR</name>
<protein>
    <submittedName>
        <fullName evidence="1">Uncharacterized protein</fullName>
    </submittedName>
</protein>
<dbReference type="AlphaFoldDB" id="A0A401ZRE9"/>
<keyword evidence="2" id="KW-1185">Reference proteome</keyword>
<organism evidence="1 2">
    <name type="scientific">Dictyobacter aurantiacus</name>
    <dbReference type="NCBI Taxonomy" id="1936993"/>
    <lineage>
        <taxon>Bacteria</taxon>
        <taxon>Bacillati</taxon>
        <taxon>Chloroflexota</taxon>
        <taxon>Ktedonobacteria</taxon>
        <taxon>Ktedonobacterales</taxon>
        <taxon>Dictyobacteraceae</taxon>
        <taxon>Dictyobacter</taxon>
    </lineage>
</organism>
<dbReference type="Proteomes" id="UP000287224">
    <property type="component" value="Unassembled WGS sequence"/>
</dbReference>
<evidence type="ECO:0000313" key="1">
    <source>
        <dbReference type="EMBL" id="GCE09360.1"/>
    </source>
</evidence>
<proteinExistence type="predicted"/>
<comment type="caution">
    <text evidence="1">The sequence shown here is derived from an EMBL/GenBank/DDBJ whole genome shotgun (WGS) entry which is preliminary data.</text>
</comment>
<evidence type="ECO:0000313" key="2">
    <source>
        <dbReference type="Proteomes" id="UP000287224"/>
    </source>
</evidence>
<sequence length="79" mass="8535">MPAILRPNSARRLMVPVERGITYGGRCKGTTSYGTIKLPTNLVVGDAILAPQYSTLNNTAAIVQPDGRTVEQVQPLARR</sequence>